<evidence type="ECO:0000256" key="13">
    <source>
        <dbReference type="ARBA" id="ARBA00023315"/>
    </source>
</evidence>
<evidence type="ECO:0000256" key="10">
    <source>
        <dbReference type="ARBA" id="ARBA00023163"/>
    </source>
</evidence>
<dbReference type="CDD" id="cd05509">
    <property type="entry name" value="Bromo_gcn5_like"/>
    <property type="match status" value="1"/>
</dbReference>
<evidence type="ECO:0000256" key="14">
    <source>
        <dbReference type="ARBA" id="ARBA00048940"/>
    </source>
</evidence>
<dbReference type="OrthoDB" id="1937912at2759"/>
<dbReference type="GO" id="GO:0005813">
    <property type="term" value="C:centrosome"/>
    <property type="evidence" value="ECO:0007669"/>
    <property type="project" value="UniProtKB-SubCell"/>
</dbReference>
<evidence type="ECO:0000256" key="5">
    <source>
        <dbReference type="ARBA" id="ARBA00022679"/>
    </source>
</evidence>
<protein>
    <recommendedName>
        <fullName evidence="4">histone acetyltransferase</fullName>
        <ecNumber evidence="4">2.3.1.48</ecNumber>
    </recommendedName>
</protein>
<evidence type="ECO:0000256" key="15">
    <source>
        <dbReference type="PROSITE-ProRule" id="PRU00035"/>
    </source>
</evidence>
<dbReference type="Proteomes" id="UP001152747">
    <property type="component" value="Unassembled WGS sequence"/>
</dbReference>
<dbReference type="InterPro" id="IPR037800">
    <property type="entry name" value="GCN5"/>
</dbReference>
<dbReference type="PRINTS" id="PR00503">
    <property type="entry name" value="BROMODOMAIN"/>
</dbReference>
<keyword evidence="5" id="KW-0808">Transferase</keyword>
<organism evidence="19 20">
    <name type="scientific">Caenorhabditis angaria</name>
    <dbReference type="NCBI Taxonomy" id="860376"/>
    <lineage>
        <taxon>Eukaryota</taxon>
        <taxon>Metazoa</taxon>
        <taxon>Ecdysozoa</taxon>
        <taxon>Nematoda</taxon>
        <taxon>Chromadorea</taxon>
        <taxon>Rhabditida</taxon>
        <taxon>Rhabditina</taxon>
        <taxon>Rhabditomorpha</taxon>
        <taxon>Rhabditoidea</taxon>
        <taxon>Rhabditidae</taxon>
        <taxon>Peloderinae</taxon>
        <taxon>Caenorhabditis</taxon>
    </lineage>
</organism>
<evidence type="ECO:0000313" key="19">
    <source>
        <dbReference type="EMBL" id="CAI5437899.1"/>
    </source>
</evidence>
<dbReference type="SUPFAM" id="SSF55729">
    <property type="entry name" value="Acyl-CoA N-acyltransferases (Nat)"/>
    <property type="match status" value="1"/>
</dbReference>
<reference evidence="19" key="1">
    <citation type="submission" date="2022-11" db="EMBL/GenBank/DDBJ databases">
        <authorList>
            <person name="Kikuchi T."/>
        </authorList>
    </citation>
    <scope>NUCLEOTIDE SEQUENCE</scope>
    <source>
        <strain evidence="19">PS1010</strain>
    </source>
</reference>
<keyword evidence="9" id="KW-0010">Activator</keyword>
<keyword evidence="8 15" id="KW-0103">Bromodomain</keyword>
<evidence type="ECO:0000256" key="9">
    <source>
        <dbReference type="ARBA" id="ARBA00023159"/>
    </source>
</evidence>
<evidence type="ECO:0000256" key="16">
    <source>
        <dbReference type="SAM" id="MobiDB-lite"/>
    </source>
</evidence>
<dbReference type="SMART" id="SM00297">
    <property type="entry name" value="BROMO"/>
    <property type="match status" value="1"/>
</dbReference>
<keyword evidence="10" id="KW-0804">Transcription</keyword>
<dbReference type="GO" id="GO:0043992">
    <property type="term" value="F:histone H3K9 acetyltransferase activity"/>
    <property type="evidence" value="ECO:0007669"/>
    <property type="project" value="UniProtKB-ARBA"/>
</dbReference>
<keyword evidence="12" id="KW-0539">Nucleus</keyword>
<dbReference type="PROSITE" id="PS51186">
    <property type="entry name" value="GNAT"/>
    <property type="match status" value="1"/>
</dbReference>
<dbReference type="InterPro" id="IPR016181">
    <property type="entry name" value="Acyl_CoA_acyltransferase"/>
</dbReference>
<evidence type="ECO:0000256" key="7">
    <source>
        <dbReference type="ARBA" id="ARBA00023015"/>
    </source>
</evidence>
<dbReference type="Gene3D" id="3.40.630.30">
    <property type="match status" value="1"/>
</dbReference>
<keyword evidence="11" id="KW-0963">Cytoplasm</keyword>
<evidence type="ECO:0000256" key="8">
    <source>
        <dbReference type="ARBA" id="ARBA00023117"/>
    </source>
</evidence>
<dbReference type="Pfam" id="PF00583">
    <property type="entry name" value="Acetyltransf_1"/>
    <property type="match status" value="1"/>
</dbReference>
<evidence type="ECO:0000313" key="20">
    <source>
        <dbReference type="Proteomes" id="UP001152747"/>
    </source>
</evidence>
<dbReference type="PROSITE" id="PS00633">
    <property type="entry name" value="BROMODOMAIN_1"/>
    <property type="match status" value="1"/>
</dbReference>
<dbReference type="SUPFAM" id="SSF47370">
    <property type="entry name" value="Bromodomain"/>
    <property type="match status" value="1"/>
</dbReference>
<comment type="similarity">
    <text evidence="3">Belongs to the acetyltransferase family. GCN5 subfamily.</text>
</comment>
<dbReference type="InterPro" id="IPR000182">
    <property type="entry name" value="GNAT_dom"/>
</dbReference>
<keyword evidence="13" id="KW-0012">Acyltransferase</keyword>
<dbReference type="InterPro" id="IPR036427">
    <property type="entry name" value="Bromodomain-like_sf"/>
</dbReference>
<dbReference type="InterPro" id="IPR018359">
    <property type="entry name" value="Bromodomain_CS"/>
</dbReference>
<evidence type="ECO:0000256" key="6">
    <source>
        <dbReference type="ARBA" id="ARBA00022853"/>
    </source>
</evidence>
<gene>
    <name evidence="19" type="ORF">CAMP_LOCUS536</name>
</gene>
<feature type="compositionally biased region" description="Acidic residues" evidence="16">
    <location>
        <begin position="325"/>
        <end position="367"/>
    </location>
</feature>
<dbReference type="PANTHER" id="PTHR45750:SF3">
    <property type="entry name" value="HISTONE ACETYLTRANSFERASE"/>
    <property type="match status" value="1"/>
</dbReference>
<evidence type="ECO:0000256" key="1">
    <source>
        <dbReference type="ARBA" id="ARBA00004123"/>
    </source>
</evidence>
<feature type="region of interest" description="Disordered" evidence="16">
    <location>
        <begin position="321"/>
        <end position="393"/>
    </location>
</feature>
<dbReference type="PANTHER" id="PTHR45750">
    <property type="entry name" value="GH11602P"/>
    <property type="match status" value="1"/>
</dbReference>
<keyword evidence="7" id="KW-0805">Transcription regulation</keyword>
<accession>A0A9P1MSB8</accession>
<dbReference type="FunFam" id="3.40.630.30:FF:000004">
    <property type="entry name" value="Histone acetyltransferase KAT2A"/>
    <property type="match status" value="1"/>
</dbReference>
<dbReference type="GO" id="GO:0005634">
    <property type="term" value="C:nucleus"/>
    <property type="evidence" value="ECO:0007669"/>
    <property type="project" value="UniProtKB-SubCell"/>
</dbReference>
<dbReference type="Pfam" id="PF00439">
    <property type="entry name" value="Bromodomain"/>
    <property type="match status" value="1"/>
</dbReference>
<dbReference type="CDD" id="cd04301">
    <property type="entry name" value="NAT_SF"/>
    <property type="match status" value="1"/>
</dbReference>
<evidence type="ECO:0000256" key="2">
    <source>
        <dbReference type="ARBA" id="ARBA00004300"/>
    </source>
</evidence>
<dbReference type="Pfam" id="PF06466">
    <property type="entry name" value="PCAF_N"/>
    <property type="match status" value="1"/>
</dbReference>
<evidence type="ECO:0000256" key="3">
    <source>
        <dbReference type="ARBA" id="ARBA00008607"/>
    </source>
</evidence>
<dbReference type="GO" id="GO:0045944">
    <property type="term" value="P:positive regulation of transcription by RNA polymerase II"/>
    <property type="evidence" value="ECO:0007669"/>
    <property type="project" value="TreeGrafter"/>
</dbReference>
<dbReference type="Gene3D" id="1.20.920.10">
    <property type="entry name" value="Bromodomain-like"/>
    <property type="match status" value="1"/>
</dbReference>
<dbReference type="EC" id="2.3.1.48" evidence="4"/>
<dbReference type="InterPro" id="IPR001487">
    <property type="entry name" value="Bromodomain"/>
</dbReference>
<keyword evidence="20" id="KW-1185">Reference proteome</keyword>
<evidence type="ECO:0000259" key="17">
    <source>
        <dbReference type="PROSITE" id="PS50014"/>
    </source>
</evidence>
<feature type="domain" description="Bromo" evidence="17">
    <location>
        <begin position="690"/>
        <end position="760"/>
    </location>
</feature>
<sequence length="796" mass="92965">MKSRDVLSSKQRRLTYFTQCGACKCPGFQPVVEKEKKRAVSTHELDTFKDSRNLQHDLEYLESNETIECQSCGHSISSHAERLHSMPNEELNLYNRKIDDLLKCCQLIVETPETEPLQLKVYYITYQLLISSLRTKKPTEFVTFEKKPKPQIEMTPHAIVRKFIASKSPETSKQAIGTSFLSELNFWNLPEYNVYCETTNEHVEPGRYCIIYSHIEFYVSIPSKFKTLKQYQTVEIADEKFILLFLNFLISAIQKKIYKPAILTQKRFEEQQTALLNFSKDLREFILNGENIETSNRVTRRDSINETNIVLKYEKRGKTSRFVDDNLDPEEEEEEEEEEDEEEKEEEEEISEEIQEDDEEEEEEEEELKPRRRTRESSNHQGTSSKSSGENDIALNQIKAIVDLVNSERNPDTKIDSKSKGDIDSVSLDVSRGQTAIQEEQDGLIEFRVIGNNLDPFQDREKLVQLVQLQTLFSVQLPKMPKEYITRLVFDERHKNMVLLKRDKGVIGGICFRPFPTRGFVEIVFCAITANEQVKGYGTHLMNHCKDYQLQNKIMHLLTFADEFAIGYFTKQGFSKNLEINRAQYQGFIKDYEGATLMGCQLHPQINYTKFATYSKNVRDIHRAYCNVAEISNLGRKYGGLEHVFRQHTLPLSPKFIPGLEKLRAKKYCEAGELDDELDYKINLILKKLREDKSAWPFLEPVNAQEVPEYYDFIKNPIDLKTISERLRKKYYKHQHLFIADLMRMFSNCYRFNGPETIYYSCGYKLNEVGYKLIKAHFPDSSMFPDLPDKKPDYQG</sequence>
<keyword evidence="6" id="KW-0156">Chromatin regulator</keyword>
<proteinExistence type="inferred from homology"/>
<comment type="caution">
    <text evidence="19">The sequence shown here is derived from an EMBL/GenBank/DDBJ whole genome shotgun (WGS) entry which is preliminary data.</text>
</comment>
<evidence type="ECO:0000259" key="18">
    <source>
        <dbReference type="PROSITE" id="PS51186"/>
    </source>
</evidence>
<feature type="compositionally biased region" description="Polar residues" evidence="16">
    <location>
        <begin position="379"/>
        <end position="390"/>
    </location>
</feature>
<name>A0A9P1MSB8_9PELO</name>
<evidence type="ECO:0000256" key="11">
    <source>
        <dbReference type="ARBA" id="ARBA00023212"/>
    </source>
</evidence>
<dbReference type="InterPro" id="IPR009464">
    <property type="entry name" value="PCAF_N"/>
</dbReference>
<dbReference type="AlphaFoldDB" id="A0A9P1MSB8"/>
<dbReference type="GO" id="GO:0140672">
    <property type="term" value="C:ATAC complex"/>
    <property type="evidence" value="ECO:0007669"/>
    <property type="project" value="TreeGrafter"/>
</dbReference>
<feature type="domain" description="N-acetyltransferase" evidence="18">
    <location>
        <begin position="452"/>
        <end position="603"/>
    </location>
</feature>
<dbReference type="PROSITE" id="PS50014">
    <property type="entry name" value="BROMODOMAIN_2"/>
    <property type="match status" value="1"/>
</dbReference>
<evidence type="ECO:0000256" key="4">
    <source>
        <dbReference type="ARBA" id="ARBA00013184"/>
    </source>
</evidence>
<dbReference type="EMBL" id="CANHGI010000001">
    <property type="protein sequence ID" value="CAI5437899.1"/>
    <property type="molecule type" value="Genomic_DNA"/>
</dbReference>
<keyword evidence="11" id="KW-0206">Cytoskeleton</keyword>
<evidence type="ECO:0000256" key="12">
    <source>
        <dbReference type="ARBA" id="ARBA00023242"/>
    </source>
</evidence>
<comment type="subcellular location">
    <subcellularLocation>
        <location evidence="2">Cytoplasm</location>
        <location evidence="2">Cytoskeleton</location>
        <location evidence="2">Microtubule organizing center</location>
        <location evidence="2">Centrosome</location>
    </subcellularLocation>
    <subcellularLocation>
        <location evidence="1">Nucleus</location>
    </subcellularLocation>
</comment>
<comment type="catalytic activity">
    <reaction evidence="14">
        <text>L-lysyl-[histone] + acetyl-CoA = N(6)-acetyl-L-lysyl-[histone] + CoA + H(+)</text>
        <dbReference type="Rhea" id="RHEA:21992"/>
        <dbReference type="Rhea" id="RHEA-COMP:9845"/>
        <dbReference type="Rhea" id="RHEA-COMP:11338"/>
        <dbReference type="ChEBI" id="CHEBI:15378"/>
        <dbReference type="ChEBI" id="CHEBI:29969"/>
        <dbReference type="ChEBI" id="CHEBI:57287"/>
        <dbReference type="ChEBI" id="CHEBI:57288"/>
        <dbReference type="ChEBI" id="CHEBI:61930"/>
        <dbReference type="EC" id="2.3.1.48"/>
    </reaction>
    <physiologicalReaction direction="left-to-right" evidence="14">
        <dbReference type="Rhea" id="RHEA:21993"/>
    </physiologicalReaction>
</comment>